<dbReference type="Proteomes" id="UP000298337">
    <property type="component" value="Unassembled WGS sequence"/>
</dbReference>
<evidence type="ECO:0000259" key="2">
    <source>
        <dbReference type="Pfam" id="PF19291"/>
    </source>
</evidence>
<accession>A0A4Z0P425</accession>
<sequence>MTKHTYDLGLIGNCAFLGLIGKDTAVRWLCWPRFDSSFVFGSLLDSKKGGEYRISPAEGSFESHQYYLHNTNVLCTEITTESGSYRVTDFAPRFPQYERYYKPLMFIRKVEPITGTPRIRVACQPVGQYGALQLSRRRSSNHIAFLGLEEEIRLTTNIPLTYILDEEDFVLNETKYLVLTYGAPLEAPLESTAERFLLSTIDYWRKWVKSTSISSFHQSQVIRSALALKIHQYEDTGAIIAASTTSLPEAPGSTRNWDYRYCWMRDTYYILTAFNNIGHFEEMERYFHYIANISSKIKGKYQPLYGISGASDLIEQELDLEGYLGNQPVRIGNDAYTHIQNDVYGQVLVALLPLYVDCRFLDPDKNNPEKLIYEALHLIQATMDQPDAGLWEFRNLAQYHCYTYLFHWAGSHAAKQVAHSLGNTEMEALATKLMHEARNRIEQCFSQERQAYTNAIGSPHLDASTMQLILMGYLDPASEIAKTHLEALEKELKTPEGLFYRYRHADDFGTPETTFLICSFWYVEALACVGRVDEAIVEFEKLTTYTNHLGLLSEDVDAKTGSQWGNFPQAYSHVGLVNAAYRIAKKLDKPNFVSGPAATA</sequence>
<dbReference type="InterPro" id="IPR008928">
    <property type="entry name" value="6-hairpin_glycosidase_sf"/>
</dbReference>
<dbReference type="Gene3D" id="1.50.10.10">
    <property type="match status" value="1"/>
</dbReference>
<dbReference type="PANTHER" id="PTHR31616:SF0">
    <property type="entry name" value="GLUCAN 1,4-ALPHA-GLUCOSIDASE"/>
    <property type="match status" value="1"/>
</dbReference>
<dbReference type="InterPro" id="IPR012341">
    <property type="entry name" value="6hp_glycosidase-like_sf"/>
</dbReference>
<comment type="caution">
    <text evidence="3">The sequence shown here is derived from an EMBL/GenBank/DDBJ whole genome shotgun (WGS) entry which is preliminary data.</text>
</comment>
<feature type="domain" description="GH15-like" evidence="1">
    <location>
        <begin position="217"/>
        <end position="581"/>
    </location>
</feature>
<gene>
    <name evidence="3" type="ORF">EU556_14965</name>
</gene>
<dbReference type="GO" id="GO:0004553">
    <property type="term" value="F:hydrolase activity, hydrolyzing O-glycosyl compounds"/>
    <property type="evidence" value="ECO:0007669"/>
    <property type="project" value="TreeGrafter"/>
</dbReference>
<keyword evidence="3" id="KW-0378">Hydrolase</keyword>
<dbReference type="Pfam" id="PF00723">
    <property type="entry name" value="Glyco_hydro_15"/>
    <property type="match status" value="1"/>
</dbReference>
<organism evidence="3 4">
    <name type="scientific">Hymenobacter fodinae</name>
    <dbReference type="NCBI Taxonomy" id="2510796"/>
    <lineage>
        <taxon>Bacteria</taxon>
        <taxon>Pseudomonadati</taxon>
        <taxon>Bacteroidota</taxon>
        <taxon>Cytophagia</taxon>
        <taxon>Cytophagales</taxon>
        <taxon>Hymenobacteraceae</taxon>
        <taxon>Hymenobacter</taxon>
    </lineage>
</organism>
<dbReference type="RefSeq" id="WP_135434951.1">
    <property type="nucleotide sequence ID" value="NZ_SRLA01000003.1"/>
</dbReference>
<dbReference type="Pfam" id="PF19291">
    <property type="entry name" value="TREH_N"/>
    <property type="match status" value="1"/>
</dbReference>
<evidence type="ECO:0000313" key="4">
    <source>
        <dbReference type="Proteomes" id="UP000298337"/>
    </source>
</evidence>
<feature type="domain" description="Trehalase-like N-terminal" evidence="2">
    <location>
        <begin position="9"/>
        <end position="155"/>
    </location>
</feature>
<proteinExistence type="predicted"/>
<reference evidence="3 4" key="1">
    <citation type="submission" date="2019-04" db="EMBL/GenBank/DDBJ databases">
        <authorList>
            <person name="Feng G."/>
            <person name="Zhang J."/>
            <person name="Zhu H."/>
        </authorList>
    </citation>
    <scope>NUCLEOTIDE SEQUENCE [LARGE SCALE GENOMIC DNA]</scope>
    <source>
        <strain evidence="3 4">92R-1</strain>
    </source>
</reference>
<name>A0A4Z0P425_9BACT</name>
<evidence type="ECO:0000259" key="1">
    <source>
        <dbReference type="Pfam" id="PF00723"/>
    </source>
</evidence>
<dbReference type="GO" id="GO:0005975">
    <property type="term" value="P:carbohydrate metabolic process"/>
    <property type="evidence" value="ECO:0007669"/>
    <property type="project" value="InterPro"/>
</dbReference>
<dbReference type="OrthoDB" id="3902805at2"/>
<dbReference type="InterPro" id="IPR045582">
    <property type="entry name" value="Trehalase-like_N"/>
</dbReference>
<dbReference type="InterPro" id="IPR011613">
    <property type="entry name" value="GH15-like"/>
</dbReference>
<protein>
    <submittedName>
        <fullName evidence="3">Glycoside hydrolase family 15 protein</fullName>
    </submittedName>
</protein>
<dbReference type="EMBL" id="SRLA01000003">
    <property type="protein sequence ID" value="TGE06160.1"/>
    <property type="molecule type" value="Genomic_DNA"/>
</dbReference>
<dbReference type="AlphaFoldDB" id="A0A4Z0P425"/>
<keyword evidence="4" id="KW-1185">Reference proteome</keyword>
<evidence type="ECO:0000313" key="3">
    <source>
        <dbReference type="EMBL" id="TGE06160.1"/>
    </source>
</evidence>
<dbReference type="PANTHER" id="PTHR31616">
    <property type="entry name" value="TREHALASE"/>
    <property type="match status" value="1"/>
</dbReference>
<dbReference type="SUPFAM" id="SSF48208">
    <property type="entry name" value="Six-hairpin glycosidases"/>
    <property type="match status" value="1"/>
</dbReference>